<sequence length="98" mass="11198">MLKNKSAFEGVKKCDYVRSWPTGCIAYNSEIIQLATNHYLDTKHSSLARYGHGKRVFKYNLDEVPIAISDNYVVNTNLGFWEGVLFFCKFFLIAPIAV</sequence>
<gene>
    <name evidence="1" type="ORF">PAUR_a3099</name>
</gene>
<protein>
    <submittedName>
        <fullName evidence="1">Uncharacterized protein</fullName>
    </submittedName>
</protein>
<dbReference type="EMBL" id="AQGV01000012">
    <property type="protein sequence ID" value="MBE0369283.1"/>
    <property type="molecule type" value="Genomic_DNA"/>
</dbReference>
<evidence type="ECO:0000313" key="1">
    <source>
        <dbReference type="EMBL" id="MBE0369283.1"/>
    </source>
</evidence>
<accession>A0ABR9EE74</accession>
<proteinExistence type="predicted"/>
<keyword evidence="2" id="KW-1185">Reference proteome</keyword>
<organism evidence="1 2">
    <name type="scientific">Pseudoalteromonas aurantia 208</name>
    <dbReference type="NCBI Taxonomy" id="1314867"/>
    <lineage>
        <taxon>Bacteria</taxon>
        <taxon>Pseudomonadati</taxon>
        <taxon>Pseudomonadota</taxon>
        <taxon>Gammaproteobacteria</taxon>
        <taxon>Alteromonadales</taxon>
        <taxon>Pseudoalteromonadaceae</taxon>
        <taxon>Pseudoalteromonas</taxon>
    </lineage>
</organism>
<evidence type="ECO:0000313" key="2">
    <source>
        <dbReference type="Proteomes" id="UP000615755"/>
    </source>
</evidence>
<reference evidence="1 2" key="1">
    <citation type="submission" date="2015-03" db="EMBL/GenBank/DDBJ databases">
        <title>Genome sequence of Pseudoalteromonas aurantia.</title>
        <authorList>
            <person name="Xie B.-B."/>
            <person name="Rong J.-C."/>
            <person name="Qin Q.-L."/>
            <person name="Zhang Y.-Z."/>
        </authorList>
    </citation>
    <scope>NUCLEOTIDE SEQUENCE [LARGE SCALE GENOMIC DNA]</scope>
    <source>
        <strain evidence="1 2">208</strain>
    </source>
</reference>
<comment type="caution">
    <text evidence="1">The sequence shown here is derived from an EMBL/GenBank/DDBJ whole genome shotgun (WGS) entry which is preliminary data.</text>
</comment>
<dbReference type="Proteomes" id="UP000615755">
    <property type="component" value="Unassembled WGS sequence"/>
</dbReference>
<name>A0ABR9EE74_9GAMM</name>